<dbReference type="GO" id="GO:0019033">
    <property type="term" value="C:viral tegument"/>
    <property type="evidence" value="ECO:0007669"/>
    <property type="project" value="UniProtKB-SubCell"/>
</dbReference>
<proteinExistence type="predicted"/>
<dbReference type="GO" id="GO:0042025">
    <property type="term" value="C:host cell nucleus"/>
    <property type="evidence" value="ECO:0007669"/>
    <property type="project" value="UniProtKB-SubCell"/>
</dbReference>
<accession>A0A481TV33</accession>
<dbReference type="EMBL" id="MH790660">
    <property type="protein sequence ID" value="QBH85140.1"/>
    <property type="molecule type" value="Genomic_DNA"/>
</dbReference>
<keyword evidence="5" id="KW-0920">Virion tegument</keyword>
<keyword evidence="7" id="KW-1035">Host cytoplasm</keyword>
<evidence type="ECO:0000256" key="2">
    <source>
        <dbReference type="ARBA" id="ARBA00004192"/>
    </source>
</evidence>
<evidence type="ECO:0000256" key="4">
    <source>
        <dbReference type="ARBA" id="ARBA00022562"/>
    </source>
</evidence>
<sequence>MNGLFRDALAAGTVAEQLLMFDLLPPKDVPVGSDARADSAALLRFVDSQRLTPGGSVSPEHVMYLGAFLGVLYAGHGRLAAATHTARLTGVTSLVLTVGDVDRMSAFDRGPAGAAGRTRTAGYLDALLTVCLARAQHGQSV</sequence>
<dbReference type="GO" id="GO:0030430">
    <property type="term" value="C:host cell cytoplasm"/>
    <property type="evidence" value="ECO:0007669"/>
    <property type="project" value="UniProtKB-SubCell"/>
</dbReference>
<organismHost>
    <name type="scientific">Homo sapiens</name>
    <name type="common">Human</name>
    <dbReference type="NCBI Taxonomy" id="9606"/>
</organismHost>
<organism evidence="8">
    <name type="scientific">Human herpesvirus 2</name>
    <name type="common">HHV-2</name>
    <name type="synonym">Human herpes simplex virus 2</name>
    <dbReference type="NCBI Taxonomy" id="10310"/>
    <lineage>
        <taxon>Viruses</taxon>
        <taxon>Duplodnaviria</taxon>
        <taxon>Heunggongvirae</taxon>
        <taxon>Peploviricota</taxon>
        <taxon>Herviviricetes</taxon>
        <taxon>Herpesvirales</taxon>
        <taxon>Orthoherpesviridae</taxon>
        <taxon>Alphaherpesvirinae</taxon>
        <taxon>Simplexvirus</taxon>
        <taxon>Simplexvirus humanalpha2</taxon>
    </lineage>
</organism>
<evidence type="ECO:0000313" key="8">
    <source>
        <dbReference type="EMBL" id="QBH85140.1"/>
    </source>
</evidence>
<protein>
    <submittedName>
        <fullName evidence="8">UL21</fullName>
    </submittedName>
</protein>
<evidence type="ECO:0000256" key="5">
    <source>
        <dbReference type="ARBA" id="ARBA00022580"/>
    </source>
</evidence>
<evidence type="ECO:0000256" key="7">
    <source>
        <dbReference type="ARBA" id="ARBA00023200"/>
    </source>
</evidence>
<keyword evidence="6" id="KW-0946">Virion</keyword>
<dbReference type="InterPro" id="IPR004936">
    <property type="entry name" value="Herpes_UL21"/>
</dbReference>
<name>A0A481TV33_HHV2</name>
<reference evidence="8" key="1">
    <citation type="submission" date="2018-08" db="EMBL/GenBank/DDBJ databases">
        <title>HSV2 whole genome sequences from clinical isolates.</title>
        <authorList>
            <person name="Roychoudhury P."/>
            <person name="Greninger A.L."/>
            <person name="Jerome K.R."/>
            <person name="Johnston C."/>
            <person name="Wald A."/>
            <person name="Xie H."/>
        </authorList>
    </citation>
    <scope>NUCLEOTIDE SEQUENCE</scope>
    <source>
        <strain evidence="8">2008-483</strain>
    </source>
</reference>
<evidence type="ECO:0000256" key="6">
    <source>
        <dbReference type="ARBA" id="ARBA00022844"/>
    </source>
</evidence>
<keyword evidence="4" id="KW-1048">Host nucleus</keyword>
<evidence type="ECO:0000256" key="1">
    <source>
        <dbReference type="ARBA" id="ARBA00004147"/>
    </source>
</evidence>
<dbReference type="Pfam" id="PF03252">
    <property type="entry name" value="Herpes_UL21"/>
    <property type="match status" value="1"/>
</dbReference>
<evidence type="ECO:0000256" key="3">
    <source>
        <dbReference type="ARBA" id="ARBA00004535"/>
    </source>
</evidence>
<comment type="subcellular location">
    <subcellularLocation>
        <location evidence="2">Host cytoplasm</location>
    </subcellularLocation>
    <subcellularLocation>
        <location evidence="1">Host nucleus</location>
    </subcellularLocation>
    <subcellularLocation>
        <location evidence="3">Virion tegument</location>
    </subcellularLocation>
</comment>